<accession>A0AAW0LUF9</accession>
<dbReference type="InterPro" id="IPR003008">
    <property type="entry name" value="Tubulin_FtsZ_GTPase"/>
</dbReference>
<dbReference type="AlphaFoldDB" id="A0AAW0LUF9"/>
<dbReference type="Proteomes" id="UP000237347">
    <property type="component" value="Unassembled WGS sequence"/>
</dbReference>
<feature type="domain" description="Tubulin/FtsZ GTPase" evidence="1">
    <location>
        <begin position="3"/>
        <end position="52"/>
    </location>
</feature>
<evidence type="ECO:0000313" key="2">
    <source>
        <dbReference type="EMBL" id="KAK7854806.1"/>
    </source>
</evidence>
<comment type="caution">
    <text evidence="2">The sequence shown here is derived from an EMBL/GenBank/DDBJ whole genome shotgun (WGS) entry which is preliminary data.</text>
</comment>
<organism evidence="2 3">
    <name type="scientific">Quercus suber</name>
    <name type="common">Cork oak</name>
    <dbReference type="NCBI Taxonomy" id="58331"/>
    <lineage>
        <taxon>Eukaryota</taxon>
        <taxon>Viridiplantae</taxon>
        <taxon>Streptophyta</taxon>
        <taxon>Embryophyta</taxon>
        <taxon>Tracheophyta</taxon>
        <taxon>Spermatophyta</taxon>
        <taxon>Magnoliopsida</taxon>
        <taxon>eudicotyledons</taxon>
        <taxon>Gunneridae</taxon>
        <taxon>Pentapetalae</taxon>
        <taxon>rosids</taxon>
        <taxon>fabids</taxon>
        <taxon>Fagales</taxon>
        <taxon>Fagaceae</taxon>
        <taxon>Quercus</taxon>
    </lineage>
</organism>
<protein>
    <submittedName>
        <fullName evidence="2">Tubulin alpha chain</fullName>
    </submittedName>
</protein>
<evidence type="ECO:0000259" key="1">
    <source>
        <dbReference type="Pfam" id="PF00091"/>
    </source>
</evidence>
<dbReference type="GO" id="GO:0005525">
    <property type="term" value="F:GTP binding"/>
    <property type="evidence" value="ECO:0007669"/>
    <property type="project" value="InterPro"/>
</dbReference>
<gene>
    <name evidence="2" type="primary">TUBA_4</name>
    <name evidence="2" type="ORF">CFP56_030678</name>
</gene>
<dbReference type="SUPFAM" id="SSF52490">
    <property type="entry name" value="Tubulin nucleotide-binding domain-like"/>
    <property type="match status" value="1"/>
</dbReference>
<dbReference type="Gene3D" id="3.40.50.1440">
    <property type="entry name" value="Tubulin/FtsZ, GTPase domain"/>
    <property type="match status" value="1"/>
</dbReference>
<reference evidence="2 3" key="1">
    <citation type="journal article" date="2018" name="Sci. Data">
        <title>The draft genome sequence of cork oak.</title>
        <authorList>
            <person name="Ramos A.M."/>
            <person name="Usie A."/>
            <person name="Barbosa P."/>
            <person name="Barros P.M."/>
            <person name="Capote T."/>
            <person name="Chaves I."/>
            <person name="Simoes F."/>
            <person name="Abreu I."/>
            <person name="Carrasquinho I."/>
            <person name="Faro C."/>
            <person name="Guimaraes J.B."/>
            <person name="Mendonca D."/>
            <person name="Nobrega F."/>
            <person name="Rodrigues L."/>
            <person name="Saibo N.J.M."/>
            <person name="Varela M.C."/>
            <person name="Egas C."/>
            <person name="Matos J."/>
            <person name="Miguel C.M."/>
            <person name="Oliveira M.M."/>
            <person name="Ricardo C.P."/>
            <person name="Goncalves S."/>
        </authorList>
    </citation>
    <scope>NUCLEOTIDE SEQUENCE [LARGE SCALE GENOMIC DNA]</scope>
    <source>
        <strain evidence="3">cv. HL8</strain>
    </source>
</reference>
<name>A0AAW0LUF9_QUESU</name>
<dbReference type="EMBL" id="PKMF04000051">
    <property type="protein sequence ID" value="KAK7854806.1"/>
    <property type="molecule type" value="Genomic_DNA"/>
</dbReference>
<proteinExistence type="predicted"/>
<evidence type="ECO:0000313" key="3">
    <source>
        <dbReference type="Proteomes" id="UP000237347"/>
    </source>
</evidence>
<keyword evidence="3" id="KW-1185">Reference proteome</keyword>
<dbReference type="InterPro" id="IPR036525">
    <property type="entry name" value="Tubulin/FtsZ_GTPase_sf"/>
</dbReference>
<dbReference type="Pfam" id="PF00091">
    <property type="entry name" value="Tubulin"/>
    <property type="match status" value="1"/>
</dbReference>
<sequence length="74" mass="7992">MRECILIHIGQAGIQVGNACWELYCLEHGIQLLTFAFQCNDFGSVLRGISSDVAVAAAIKMGNGLSDRKVIVLL</sequence>